<proteinExistence type="predicted"/>
<dbReference type="Proteomes" id="UP000515472">
    <property type="component" value="Chromosome"/>
</dbReference>
<dbReference type="EMBL" id="AP023213">
    <property type="protein sequence ID" value="BCG47931.1"/>
    <property type="molecule type" value="Genomic_DNA"/>
</dbReference>
<protein>
    <submittedName>
        <fullName evidence="1">Uncharacterized protein</fullName>
    </submittedName>
</protein>
<keyword evidence="2" id="KW-1185">Reference proteome</keyword>
<evidence type="ECO:0000313" key="1">
    <source>
        <dbReference type="EMBL" id="BCG47931.1"/>
    </source>
</evidence>
<reference evidence="1 2" key="1">
    <citation type="submission" date="2020-06" db="EMBL/GenBank/DDBJ databases">
        <title>Interaction of electrochemicaly active bacteria, Geobacter bremensis R4 on different carbon anode.</title>
        <authorList>
            <person name="Meng L."/>
            <person name="Yoshida N."/>
        </authorList>
    </citation>
    <scope>NUCLEOTIDE SEQUENCE [LARGE SCALE GENOMIC DNA]</scope>
    <source>
        <strain evidence="1 2">R4</strain>
    </source>
</reference>
<organism evidence="1 2">
    <name type="scientific">Citrifermentans bremense</name>
    <dbReference type="NCBI Taxonomy" id="60035"/>
    <lineage>
        <taxon>Bacteria</taxon>
        <taxon>Pseudomonadati</taxon>
        <taxon>Thermodesulfobacteriota</taxon>
        <taxon>Desulfuromonadia</taxon>
        <taxon>Geobacterales</taxon>
        <taxon>Geobacteraceae</taxon>
        <taxon>Citrifermentans</taxon>
    </lineage>
</organism>
<dbReference type="AlphaFoldDB" id="A0A6S6M8V5"/>
<dbReference type="KEGG" id="gbn:GEOBRER4_26810"/>
<evidence type="ECO:0000313" key="2">
    <source>
        <dbReference type="Proteomes" id="UP000515472"/>
    </source>
</evidence>
<name>A0A6S6M8V5_9BACT</name>
<gene>
    <name evidence="1" type="ORF">GEOBRER4_n2785</name>
</gene>
<accession>A0A6S6M8V5</accession>
<sequence length="88" mass="10200">MPKYGRGLNRELVAMVNAGRIREPFGVREVRQLIEIKGWTPSPTENYINCCLADGASESHSSNYKKYFESVADGRYRLRQEFRNGDWL</sequence>